<evidence type="ECO:0000313" key="1">
    <source>
        <dbReference type="EMBL" id="ABW29108.1"/>
    </source>
</evidence>
<accession>B0CBJ0</accession>
<sequence>MVLTQPNLAMSSHNSDDSLSDSELIQTFVEGFVQGRPVLLSNANLRTEPLFDSMQLIDNKEGLISTANLKQAPISAKIRPVSAYWGVLHDAMMDQSFYPLAKSDMSDCYIYRYCAPSNDYEMQCTTARELWRVCWGRGYSVRSGIPLDLMIWGHGPTSHREKWHALRNMECENGQLAIKILGGTIRVDGEDLVVWARKNANTRLSSVNRQDRDGQSPLRAGMRGYLRLNN</sequence>
<evidence type="ECO:0000313" key="2">
    <source>
        <dbReference type="Proteomes" id="UP000000268"/>
    </source>
</evidence>
<dbReference type="KEGG" id="amr:AM1_4127"/>
<dbReference type="Proteomes" id="UP000000268">
    <property type="component" value="Chromosome"/>
</dbReference>
<dbReference type="STRING" id="329726.AM1_4127"/>
<dbReference type="eggNOG" id="ENOG5032TMM">
    <property type="taxonomic scope" value="Bacteria"/>
</dbReference>
<proteinExistence type="predicted"/>
<organism evidence="1 2">
    <name type="scientific">Acaryochloris marina (strain MBIC 11017)</name>
    <dbReference type="NCBI Taxonomy" id="329726"/>
    <lineage>
        <taxon>Bacteria</taxon>
        <taxon>Bacillati</taxon>
        <taxon>Cyanobacteriota</taxon>
        <taxon>Cyanophyceae</taxon>
        <taxon>Acaryochloridales</taxon>
        <taxon>Acaryochloridaceae</taxon>
        <taxon>Acaryochloris</taxon>
    </lineage>
</organism>
<reference evidence="1 2" key="1">
    <citation type="journal article" date="2008" name="Proc. Natl. Acad. Sci. U.S.A.">
        <title>Niche adaptation and genome expansion in the chlorophyll d-producing cyanobacterium Acaryochloris marina.</title>
        <authorList>
            <person name="Swingley W.D."/>
            <person name="Chen M."/>
            <person name="Cheung P.C."/>
            <person name="Conrad A.L."/>
            <person name="Dejesa L.C."/>
            <person name="Hao J."/>
            <person name="Honchak B.M."/>
            <person name="Karbach L.E."/>
            <person name="Kurdoglu A."/>
            <person name="Lahiri S."/>
            <person name="Mastrian S.D."/>
            <person name="Miyashita H."/>
            <person name="Page L."/>
            <person name="Ramakrishna P."/>
            <person name="Satoh S."/>
            <person name="Sattley W.M."/>
            <person name="Shimada Y."/>
            <person name="Taylor H.L."/>
            <person name="Tomo T."/>
            <person name="Tsuchiya T."/>
            <person name="Wang Z.T."/>
            <person name="Raymond J."/>
            <person name="Mimuro M."/>
            <person name="Blankenship R.E."/>
            <person name="Touchman J.W."/>
        </authorList>
    </citation>
    <scope>NUCLEOTIDE SEQUENCE [LARGE SCALE GENOMIC DNA]</scope>
    <source>
        <strain evidence="2">MBIC 11017</strain>
    </source>
</reference>
<dbReference type="OrthoDB" id="564985at2"/>
<name>B0CBJ0_ACAM1</name>
<dbReference type="HOGENOM" id="CLU_1202674_0_0_3"/>
<dbReference type="EMBL" id="CP000828">
    <property type="protein sequence ID" value="ABW29108.1"/>
    <property type="molecule type" value="Genomic_DNA"/>
</dbReference>
<gene>
    <name evidence="1" type="ordered locus">AM1_4127</name>
</gene>
<protein>
    <submittedName>
        <fullName evidence="1">Uncharacterized protein</fullName>
    </submittedName>
</protein>
<keyword evidence="2" id="KW-1185">Reference proteome</keyword>
<dbReference type="AlphaFoldDB" id="B0CBJ0"/>
<dbReference type="RefSeq" id="WP_012164451.1">
    <property type="nucleotide sequence ID" value="NC_009925.1"/>
</dbReference>